<name>A0A543L7B3_9BURK</name>
<organism evidence="13 14">
    <name type="scientific">Acidovorax temperans</name>
    <dbReference type="NCBI Taxonomy" id="80878"/>
    <lineage>
        <taxon>Bacteria</taxon>
        <taxon>Pseudomonadati</taxon>
        <taxon>Pseudomonadota</taxon>
        <taxon>Betaproteobacteria</taxon>
        <taxon>Burkholderiales</taxon>
        <taxon>Comamonadaceae</taxon>
        <taxon>Acidovorax</taxon>
    </lineage>
</organism>
<comment type="similarity">
    <text evidence="1 10">Belongs to the precorrin methyltransferase family.</text>
</comment>
<dbReference type="SUPFAM" id="SSF53790">
    <property type="entry name" value="Tetrapyrrole methylase"/>
    <property type="match status" value="1"/>
</dbReference>
<evidence type="ECO:0000259" key="12">
    <source>
        <dbReference type="Pfam" id="PF00590"/>
    </source>
</evidence>
<keyword evidence="4 10" id="KW-0489">Methyltransferase</keyword>
<evidence type="ECO:0000313" key="14">
    <source>
        <dbReference type="Proteomes" id="UP000316993"/>
    </source>
</evidence>
<dbReference type="InterPro" id="IPR014776">
    <property type="entry name" value="4pyrrole_Mease_sub2"/>
</dbReference>
<evidence type="ECO:0000256" key="5">
    <source>
        <dbReference type="ARBA" id="ARBA00022679"/>
    </source>
</evidence>
<dbReference type="GO" id="GO:0004851">
    <property type="term" value="F:uroporphyrin-III C-methyltransferase activity"/>
    <property type="evidence" value="ECO:0007669"/>
    <property type="project" value="UniProtKB-EC"/>
</dbReference>
<feature type="compositionally biased region" description="Low complexity" evidence="11">
    <location>
        <begin position="7"/>
        <end position="21"/>
    </location>
</feature>
<dbReference type="GO" id="GO:0019354">
    <property type="term" value="P:siroheme biosynthetic process"/>
    <property type="evidence" value="ECO:0007669"/>
    <property type="project" value="UniProtKB-UniPathway"/>
</dbReference>
<dbReference type="InterPro" id="IPR014777">
    <property type="entry name" value="4pyrrole_Mease_sub1"/>
</dbReference>
<accession>A0A543L7B3</accession>
<dbReference type="UniPathway" id="UPA00262">
    <property type="reaction ID" value="UER00211"/>
</dbReference>
<dbReference type="NCBIfam" id="NF004790">
    <property type="entry name" value="PRK06136.1"/>
    <property type="match status" value="1"/>
</dbReference>
<reference evidence="13 14" key="1">
    <citation type="submission" date="2019-06" db="EMBL/GenBank/DDBJ databases">
        <title>Genomic Encyclopedia of Archaeal and Bacterial Type Strains, Phase II (KMG-II): from individual species to whole genera.</title>
        <authorList>
            <person name="Goeker M."/>
        </authorList>
    </citation>
    <scope>NUCLEOTIDE SEQUENCE [LARGE SCALE GENOMIC DNA]</scope>
    <source>
        <strain evidence="13 14">DSM 7270</strain>
    </source>
</reference>
<dbReference type="InterPro" id="IPR006366">
    <property type="entry name" value="CobA/CysG_C"/>
</dbReference>
<evidence type="ECO:0000256" key="7">
    <source>
        <dbReference type="ARBA" id="ARBA00023244"/>
    </source>
</evidence>
<dbReference type="FunFam" id="3.30.950.10:FF:000001">
    <property type="entry name" value="Siroheme synthase"/>
    <property type="match status" value="1"/>
</dbReference>
<dbReference type="InterPro" id="IPR050161">
    <property type="entry name" value="Siro_Cobalamin_biosynth"/>
</dbReference>
<dbReference type="PANTHER" id="PTHR45790">
    <property type="entry name" value="SIROHEME SYNTHASE-RELATED"/>
    <property type="match status" value="1"/>
</dbReference>
<dbReference type="InterPro" id="IPR003043">
    <property type="entry name" value="Uropor_MeTrfase_CS"/>
</dbReference>
<dbReference type="InterPro" id="IPR035996">
    <property type="entry name" value="4pyrrol_Methylase_sf"/>
</dbReference>
<evidence type="ECO:0000256" key="8">
    <source>
        <dbReference type="ARBA" id="ARBA00025705"/>
    </source>
</evidence>
<dbReference type="FunFam" id="3.40.1010.10:FF:000001">
    <property type="entry name" value="Siroheme synthase"/>
    <property type="match status" value="1"/>
</dbReference>
<evidence type="ECO:0000256" key="4">
    <source>
        <dbReference type="ARBA" id="ARBA00022603"/>
    </source>
</evidence>
<protein>
    <recommendedName>
        <fullName evidence="2">uroporphyrinogen-III C-methyltransferase</fullName>
        <ecNumber evidence="2">2.1.1.107</ecNumber>
    </recommendedName>
</protein>
<dbReference type="CDD" id="cd11642">
    <property type="entry name" value="SUMT"/>
    <property type="match status" value="1"/>
</dbReference>
<proteinExistence type="inferred from homology"/>
<dbReference type="EC" id="2.1.1.107" evidence="2"/>
<feature type="domain" description="Tetrapyrrole methylase" evidence="12">
    <location>
        <begin position="32"/>
        <end position="242"/>
    </location>
</feature>
<gene>
    <name evidence="13" type="ORF">BDD18_1870</name>
</gene>
<sequence length="291" mass="30128">MSFQNTAPGAAAADQPAGEGPTAPVVSPVGHVTLVGAGPGDPELLTRKAYRALQTATLVLYDHLVGPAVLDCIAPGAERIYVGKESSRHTLPQEQIIELMVRLARSGRNVVRLKGGDGYIFGRGGEEVQALAEAGIGFDVVPGITAAQGAGASVGIPLTHRDHACTLVFATGHLREDRTVGLDWELLARPRQTVVIYMGVGALPAICSQLIAHGLPADTPAAVVENATLPTERCLTATLATLPALAVAEKVQPPALIMVGQVVQLHPLLARPGTVLQTAQTAQEAKELASA</sequence>
<evidence type="ECO:0000256" key="2">
    <source>
        <dbReference type="ARBA" id="ARBA00012162"/>
    </source>
</evidence>
<dbReference type="GO" id="GO:0009236">
    <property type="term" value="P:cobalamin biosynthetic process"/>
    <property type="evidence" value="ECO:0007669"/>
    <property type="project" value="UniProtKB-KW"/>
</dbReference>
<comment type="pathway">
    <text evidence="8">Porphyrin-containing compound metabolism; siroheme biosynthesis; precorrin-2 from uroporphyrinogen III: step 1/1.</text>
</comment>
<dbReference type="PANTHER" id="PTHR45790:SF1">
    <property type="entry name" value="SIROHEME SYNTHASE"/>
    <property type="match status" value="1"/>
</dbReference>
<keyword evidence="3" id="KW-0169">Cobalamin biosynthesis</keyword>
<evidence type="ECO:0000256" key="11">
    <source>
        <dbReference type="SAM" id="MobiDB-lite"/>
    </source>
</evidence>
<dbReference type="GO" id="GO:0032259">
    <property type="term" value="P:methylation"/>
    <property type="evidence" value="ECO:0007669"/>
    <property type="project" value="UniProtKB-KW"/>
</dbReference>
<evidence type="ECO:0000256" key="6">
    <source>
        <dbReference type="ARBA" id="ARBA00022691"/>
    </source>
</evidence>
<dbReference type="EMBL" id="VFPV01000002">
    <property type="protein sequence ID" value="TQN03207.1"/>
    <property type="molecule type" value="Genomic_DNA"/>
</dbReference>
<dbReference type="AlphaFoldDB" id="A0A543L7B3"/>
<feature type="region of interest" description="Disordered" evidence="11">
    <location>
        <begin position="1"/>
        <end position="25"/>
    </location>
</feature>
<keyword evidence="5 10" id="KW-0808">Transferase</keyword>
<keyword evidence="7" id="KW-0627">Porphyrin biosynthesis</keyword>
<dbReference type="RefSeq" id="WP_082758768.1">
    <property type="nucleotide sequence ID" value="NZ_VFPV01000002.1"/>
</dbReference>
<dbReference type="Proteomes" id="UP000316993">
    <property type="component" value="Unassembled WGS sequence"/>
</dbReference>
<dbReference type="Pfam" id="PF00590">
    <property type="entry name" value="TP_methylase"/>
    <property type="match status" value="1"/>
</dbReference>
<evidence type="ECO:0000256" key="9">
    <source>
        <dbReference type="ARBA" id="ARBA00060548"/>
    </source>
</evidence>
<dbReference type="PROSITE" id="PS00840">
    <property type="entry name" value="SUMT_2"/>
    <property type="match status" value="1"/>
</dbReference>
<dbReference type="Gene3D" id="3.30.950.10">
    <property type="entry name" value="Methyltransferase, Cobalt-precorrin-4 Transmethylase, Domain 2"/>
    <property type="match status" value="1"/>
</dbReference>
<keyword evidence="6" id="KW-0949">S-adenosyl-L-methionine</keyword>
<comment type="caution">
    <text evidence="13">The sequence shown here is derived from an EMBL/GenBank/DDBJ whole genome shotgun (WGS) entry which is preliminary data.</text>
</comment>
<evidence type="ECO:0000313" key="13">
    <source>
        <dbReference type="EMBL" id="TQN03207.1"/>
    </source>
</evidence>
<dbReference type="InterPro" id="IPR000878">
    <property type="entry name" value="4pyrrol_Mease"/>
</dbReference>
<dbReference type="Gene3D" id="3.40.1010.10">
    <property type="entry name" value="Cobalt-precorrin-4 Transmethylase, Domain 1"/>
    <property type="match status" value="1"/>
</dbReference>
<evidence type="ECO:0000256" key="10">
    <source>
        <dbReference type="RuleBase" id="RU003960"/>
    </source>
</evidence>
<evidence type="ECO:0000256" key="3">
    <source>
        <dbReference type="ARBA" id="ARBA00022573"/>
    </source>
</evidence>
<comment type="pathway">
    <text evidence="9">Cofactor biosynthesis; adenosylcobalamin biosynthesis; precorrin-2 from uroporphyrinogen III: step 1/1.</text>
</comment>
<dbReference type="NCBIfam" id="TIGR01469">
    <property type="entry name" value="cobA_cysG_Cterm"/>
    <property type="match status" value="1"/>
</dbReference>
<evidence type="ECO:0000256" key="1">
    <source>
        <dbReference type="ARBA" id="ARBA00005879"/>
    </source>
</evidence>